<dbReference type="Pfam" id="PF08447">
    <property type="entry name" value="PAS_3"/>
    <property type="match status" value="2"/>
</dbReference>
<dbReference type="EC" id="2.7.13.3" evidence="2"/>
<dbReference type="SMART" id="SM00091">
    <property type="entry name" value="PAS"/>
    <property type="match status" value="2"/>
</dbReference>
<keyword evidence="11" id="KW-0843">Virulence</keyword>
<dbReference type="GO" id="GO:0005524">
    <property type="term" value="F:ATP binding"/>
    <property type="evidence" value="ECO:0007669"/>
    <property type="project" value="UniProtKB-KW"/>
</dbReference>
<feature type="domain" description="PAC" evidence="13">
    <location>
        <begin position="93"/>
        <end position="148"/>
    </location>
</feature>
<dbReference type="SUPFAM" id="SSF55785">
    <property type="entry name" value="PYP-like sensor domain (PAS domain)"/>
    <property type="match status" value="2"/>
</dbReference>
<evidence type="ECO:0000256" key="1">
    <source>
        <dbReference type="ARBA" id="ARBA00000085"/>
    </source>
</evidence>
<evidence type="ECO:0000256" key="8">
    <source>
        <dbReference type="ARBA" id="ARBA00022741"/>
    </source>
</evidence>
<evidence type="ECO:0000256" key="7">
    <source>
        <dbReference type="ARBA" id="ARBA00022737"/>
    </source>
</evidence>
<evidence type="ECO:0000256" key="5">
    <source>
        <dbReference type="ARBA" id="ARBA00022643"/>
    </source>
</evidence>
<evidence type="ECO:0000256" key="2">
    <source>
        <dbReference type="ARBA" id="ARBA00012438"/>
    </source>
</evidence>
<name>A0A059GAB8_9PROT</name>
<dbReference type="Gene3D" id="2.10.70.100">
    <property type="match status" value="1"/>
</dbReference>
<dbReference type="PROSITE" id="PS50113">
    <property type="entry name" value="PAC"/>
    <property type="match status" value="1"/>
</dbReference>
<evidence type="ECO:0000256" key="11">
    <source>
        <dbReference type="ARBA" id="ARBA00023026"/>
    </source>
</evidence>
<feature type="domain" description="PAS" evidence="12">
    <location>
        <begin position="16"/>
        <end position="88"/>
    </location>
</feature>
<dbReference type="EMBL" id="ARYL01000004">
    <property type="protein sequence ID" value="KDA03684.1"/>
    <property type="molecule type" value="Genomic_DNA"/>
</dbReference>
<accession>A0A059GAB8</accession>
<dbReference type="PANTHER" id="PTHR41523:SF8">
    <property type="entry name" value="ETHYLENE RESPONSE SENSOR PROTEIN"/>
    <property type="match status" value="1"/>
</dbReference>
<protein>
    <recommendedName>
        <fullName evidence="2">histidine kinase</fullName>
        <ecNumber evidence="2">2.7.13.3</ecNumber>
    </recommendedName>
</protein>
<keyword evidence="8" id="KW-0547">Nucleotide-binding</keyword>
<dbReference type="Pfam" id="PF07536">
    <property type="entry name" value="HWE_HK"/>
    <property type="match status" value="1"/>
</dbReference>
<dbReference type="InterPro" id="IPR036890">
    <property type="entry name" value="HATPase_C_sf"/>
</dbReference>
<proteinExistence type="predicted"/>
<comment type="caution">
    <text evidence="14">The sequence shown here is derived from an EMBL/GenBank/DDBJ whole genome shotgun (WGS) entry which is preliminary data.</text>
</comment>
<dbReference type="eggNOG" id="COG3920">
    <property type="taxonomic scope" value="Bacteria"/>
</dbReference>
<dbReference type="eggNOG" id="COG2205">
    <property type="taxonomic scope" value="Bacteria"/>
</dbReference>
<keyword evidence="4" id="KW-0285">Flavoprotein</keyword>
<dbReference type="STRING" id="1280953.HOC_04367"/>
<keyword evidence="10" id="KW-0067">ATP-binding</keyword>
<evidence type="ECO:0000259" key="12">
    <source>
        <dbReference type="PROSITE" id="PS50112"/>
    </source>
</evidence>
<keyword evidence="7" id="KW-0677">Repeat</keyword>
<keyword evidence="6" id="KW-0808">Transferase</keyword>
<keyword evidence="3" id="KW-0597">Phosphoprotein</keyword>
<reference evidence="14 15" key="1">
    <citation type="journal article" date="2014" name="Antonie Van Leeuwenhoek">
        <title>Hyphomonas beringensis sp. nov. and Hyphomonas chukchiensis sp. nov., isolated from surface seawater of the Bering Sea and Chukchi Sea.</title>
        <authorList>
            <person name="Li C."/>
            <person name="Lai Q."/>
            <person name="Li G."/>
            <person name="Dong C."/>
            <person name="Wang J."/>
            <person name="Liao Y."/>
            <person name="Shao Z."/>
        </authorList>
    </citation>
    <scope>NUCLEOTIDE SEQUENCE [LARGE SCALE GENOMIC DNA]</scope>
    <source>
        <strain evidence="14 15">SCH89</strain>
    </source>
</reference>
<evidence type="ECO:0000256" key="6">
    <source>
        <dbReference type="ARBA" id="ARBA00022679"/>
    </source>
</evidence>
<dbReference type="NCBIfam" id="TIGR00229">
    <property type="entry name" value="sensory_box"/>
    <property type="match status" value="1"/>
</dbReference>
<evidence type="ECO:0000259" key="13">
    <source>
        <dbReference type="PROSITE" id="PS50113"/>
    </source>
</evidence>
<dbReference type="InterPro" id="IPR035965">
    <property type="entry name" value="PAS-like_dom_sf"/>
</dbReference>
<dbReference type="InterPro" id="IPR011102">
    <property type="entry name" value="Sig_transdc_His_kinase_HWE"/>
</dbReference>
<dbReference type="PATRIC" id="fig|1280953.3.peg.884"/>
<organism evidence="14 15">
    <name type="scientific">Hyphomonas oceanitis SCH89</name>
    <dbReference type="NCBI Taxonomy" id="1280953"/>
    <lineage>
        <taxon>Bacteria</taxon>
        <taxon>Pseudomonadati</taxon>
        <taxon>Pseudomonadota</taxon>
        <taxon>Alphaproteobacteria</taxon>
        <taxon>Hyphomonadales</taxon>
        <taxon>Hyphomonadaceae</taxon>
        <taxon>Hyphomonas</taxon>
    </lineage>
</organism>
<dbReference type="GO" id="GO:0004673">
    <property type="term" value="F:protein histidine kinase activity"/>
    <property type="evidence" value="ECO:0007669"/>
    <property type="project" value="UniProtKB-EC"/>
</dbReference>
<keyword evidence="5" id="KW-0288">FMN</keyword>
<gene>
    <name evidence="14" type="ORF">HOC_04367</name>
</gene>
<dbReference type="SMART" id="SM00911">
    <property type="entry name" value="HWE_HK"/>
    <property type="match status" value="1"/>
</dbReference>
<evidence type="ECO:0000256" key="9">
    <source>
        <dbReference type="ARBA" id="ARBA00022777"/>
    </source>
</evidence>
<keyword evidence="15" id="KW-1185">Reference proteome</keyword>
<dbReference type="PROSITE" id="PS50112">
    <property type="entry name" value="PAS"/>
    <property type="match status" value="2"/>
</dbReference>
<dbReference type="Gene3D" id="3.30.565.10">
    <property type="entry name" value="Histidine kinase-like ATPase, C-terminal domain"/>
    <property type="match status" value="1"/>
</dbReference>
<sequence>MIFKHGDGARPSAANDPRMLQQALNAAGYGVFLYDAASGQMSLDARTRELFGVPHLDSAQPADIMIQLAHEEDRAWVARAASEALNPNGSGTYTVEHRTLMQDGSVRWVAVNGRTEFETIGDERRAVLTCGVVRDVTEERAIMDELMVAQTNLATAVEAANLGIFQSDFISNTSSWDRRAVMLFGADVDGAQLGEQEIFESIHPDDYEEVMRAIQRSMDPDGDGEYKADHRIKGVDGAFRWIGVRGKTEFGMHKGERAPLYQRGVVFDRTEDKMREEQSALHVREMNHRVKNTLSLVTSIMNQTLRSSDDLEDFREKFSGRVGAISSVHSIIVDGTSRPARLRDLIESQVTPYVPDTGDCLEVEGEQVQLTAERARALGLVLHELATNASKYGALSVAEGKVRISWQCVREDGHDFVDIRWEEMGGPAVSAPERTGFGSKLIMSLLGKGDGSFAKTDYLPGGVQVYMRVGLEPD</sequence>
<dbReference type="AlphaFoldDB" id="A0A059GAB8"/>
<keyword evidence="9 14" id="KW-0418">Kinase</keyword>
<dbReference type="InterPro" id="IPR000700">
    <property type="entry name" value="PAS-assoc_C"/>
</dbReference>
<evidence type="ECO:0000256" key="4">
    <source>
        <dbReference type="ARBA" id="ARBA00022630"/>
    </source>
</evidence>
<dbReference type="RefSeq" id="WP_035536099.1">
    <property type="nucleotide sequence ID" value="NZ_ARYL01000004.1"/>
</dbReference>
<dbReference type="Gene3D" id="3.30.450.20">
    <property type="entry name" value="PAS domain"/>
    <property type="match status" value="3"/>
</dbReference>
<feature type="domain" description="PAS" evidence="12">
    <location>
        <begin position="149"/>
        <end position="221"/>
    </location>
</feature>
<dbReference type="InterPro" id="IPR000014">
    <property type="entry name" value="PAS"/>
</dbReference>
<comment type="catalytic activity">
    <reaction evidence="1">
        <text>ATP + protein L-histidine = ADP + protein N-phospho-L-histidine.</text>
        <dbReference type="EC" id="2.7.13.3"/>
    </reaction>
</comment>
<dbReference type="InterPro" id="IPR013655">
    <property type="entry name" value="PAS_fold_3"/>
</dbReference>
<evidence type="ECO:0000256" key="10">
    <source>
        <dbReference type="ARBA" id="ARBA00022840"/>
    </source>
</evidence>
<dbReference type="OrthoDB" id="489241at2"/>
<evidence type="ECO:0000256" key="3">
    <source>
        <dbReference type="ARBA" id="ARBA00022553"/>
    </source>
</evidence>
<dbReference type="PANTHER" id="PTHR41523">
    <property type="entry name" value="TWO-COMPONENT SYSTEM SENSOR PROTEIN"/>
    <property type="match status" value="1"/>
</dbReference>
<evidence type="ECO:0000313" key="15">
    <source>
        <dbReference type="Proteomes" id="UP000024942"/>
    </source>
</evidence>
<dbReference type="Proteomes" id="UP000024942">
    <property type="component" value="Unassembled WGS sequence"/>
</dbReference>
<evidence type="ECO:0000313" key="14">
    <source>
        <dbReference type="EMBL" id="KDA03684.1"/>
    </source>
</evidence>